<keyword evidence="4 6" id="KW-1133">Transmembrane helix</keyword>
<dbReference type="Gene3D" id="2.30.30.60">
    <property type="match status" value="1"/>
</dbReference>
<feature type="domain" description="EF-hand" evidence="7">
    <location>
        <begin position="150"/>
        <end position="185"/>
    </location>
</feature>
<dbReference type="Pfam" id="PF00924">
    <property type="entry name" value="MS_channel_2nd"/>
    <property type="match status" value="1"/>
</dbReference>
<dbReference type="EMBL" id="JAGHQM010003517">
    <property type="protein sequence ID" value="KAH0543327.1"/>
    <property type="molecule type" value="Genomic_DNA"/>
</dbReference>
<dbReference type="InterPro" id="IPR023408">
    <property type="entry name" value="MscS_beta-dom_sf"/>
</dbReference>
<dbReference type="GO" id="GO:0006874">
    <property type="term" value="P:intracellular calcium ion homeostasis"/>
    <property type="evidence" value="ECO:0007669"/>
    <property type="project" value="TreeGrafter"/>
</dbReference>
<dbReference type="PROSITE" id="PS50222">
    <property type="entry name" value="EF_HAND_2"/>
    <property type="match status" value="1"/>
</dbReference>
<evidence type="ECO:0000259" key="7">
    <source>
        <dbReference type="PROSITE" id="PS50222"/>
    </source>
</evidence>
<proteinExistence type="predicted"/>
<dbReference type="GO" id="GO:0005509">
    <property type="term" value="F:calcium ion binding"/>
    <property type="evidence" value="ECO:0007669"/>
    <property type="project" value="InterPro"/>
</dbReference>
<keyword evidence="5 6" id="KW-0472">Membrane</keyword>
<dbReference type="InterPro" id="IPR002048">
    <property type="entry name" value="EF_hand_dom"/>
</dbReference>
<dbReference type="InterPro" id="IPR018247">
    <property type="entry name" value="EF_Hand_1_Ca_BS"/>
</dbReference>
<accession>A0A9P8I4V9</accession>
<dbReference type="InterPro" id="IPR011992">
    <property type="entry name" value="EF-hand-dom_pair"/>
</dbReference>
<feature type="non-terminal residue" evidence="8">
    <location>
        <position position="381"/>
    </location>
</feature>
<dbReference type="AlphaFoldDB" id="A0A9P8I4V9"/>
<keyword evidence="9" id="KW-1185">Reference proteome</keyword>
<dbReference type="InterPro" id="IPR010920">
    <property type="entry name" value="LSM_dom_sf"/>
</dbReference>
<dbReference type="PANTHER" id="PTHR31323">
    <property type="entry name" value="MECHANOSENSITIVE ION CHANNEL PROTEIN MSY2"/>
    <property type="match status" value="1"/>
</dbReference>
<name>A0A9P8I4V9_9PEZI</name>
<protein>
    <recommendedName>
        <fullName evidence="7">EF-hand domain-containing protein</fullName>
    </recommendedName>
</protein>
<organism evidence="8 9">
    <name type="scientific">Trichoglossum hirsutum</name>
    <dbReference type="NCBI Taxonomy" id="265104"/>
    <lineage>
        <taxon>Eukaryota</taxon>
        <taxon>Fungi</taxon>
        <taxon>Dikarya</taxon>
        <taxon>Ascomycota</taxon>
        <taxon>Pezizomycotina</taxon>
        <taxon>Geoglossomycetes</taxon>
        <taxon>Geoglossales</taxon>
        <taxon>Geoglossaceae</taxon>
        <taxon>Trichoglossum</taxon>
    </lineage>
</organism>
<comment type="caution">
    <text evidence="8">The sequence shown here is derived from an EMBL/GenBank/DDBJ whole genome shotgun (WGS) entry which is preliminary data.</text>
</comment>
<dbReference type="Proteomes" id="UP000750711">
    <property type="component" value="Unassembled WGS sequence"/>
</dbReference>
<feature type="transmembrane region" description="Helical" evidence="6">
    <location>
        <begin position="202"/>
        <end position="224"/>
    </location>
</feature>
<dbReference type="Gene3D" id="1.10.238.10">
    <property type="entry name" value="EF-hand"/>
    <property type="match status" value="1"/>
</dbReference>
<evidence type="ECO:0000256" key="6">
    <source>
        <dbReference type="SAM" id="Phobius"/>
    </source>
</evidence>
<evidence type="ECO:0000256" key="2">
    <source>
        <dbReference type="ARBA" id="ARBA00022692"/>
    </source>
</evidence>
<keyword evidence="3" id="KW-0106">Calcium</keyword>
<dbReference type="SUPFAM" id="SSF50182">
    <property type="entry name" value="Sm-like ribonucleoproteins"/>
    <property type="match status" value="1"/>
</dbReference>
<evidence type="ECO:0000313" key="9">
    <source>
        <dbReference type="Proteomes" id="UP000750711"/>
    </source>
</evidence>
<comment type="subcellular location">
    <subcellularLocation>
        <location evidence="1">Membrane</location>
    </subcellularLocation>
</comment>
<reference evidence="8" key="1">
    <citation type="submission" date="2021-03" db="EMBL/GenBank/DDBJ databases">
        <title>Comparative genomics and phylogenomic investigation of the class Geoglossomycetes provide insights into ecological specialization and systematics.</title>
        <authorList>
            <person name="Melie T."/>
            <person name="Pirro S."/>
            <person name="Miller A.N."/>
            <person name="Quandt A."/>
        </authorList>
    </citation>
    <scope>NUCLEOTIDE SEQUENCE</scope>
    <source>
        <strain evidence="8">CAQ_001_2017</strain>
    </source>
</reference>
<sequence>MISINYHRKQFNAKIKASKRNIYLLGLLYDASRALFPAYCPEFADEDYIINDSVGTGKNKPSDRGSVTPMRLIQNVGRVGDKLTSAFGNIASEITGKNVFNPNSAHSIVVEALEKKKSSEALAKRIWMSFVVEGKDALYMEDLVEVLGASRREEAEECFTAIDINGNGDISLDEMTLMVVEFGRQRKSIASSMHDVDQAINVLDNLLLAISIIIVAFVAIAFLSKSFTNTLATAGTALLSMSFVFAVTAQEVLGSCIFLFVKHPYDVGDRVDIDTVALTVEHISLLFSVFRRVDNHKTVQIPNQLLNQKWVENITRSKAMRESVLLYIHFDTTLDDIQLLKEEIHAFVKEHSRDFLPDIDIEVTGVGNMDKLELKVEIKHK</sequence>
<feature type="transmembrane region" description="Helical" evidence="6">
    <location>
        <begin position="236"/>
        <end position="261"/>
    </location>
</feature>
<evidence type="ECO:0000256" key="3">
    <source>
        <dbReference type="ARBA" id="ARBA00022837"/>
    </source>
</evidence>
<dbReference type="InterPro" id="IPR006685">
    <property type="entry name" value="MscS_channel_2nd"/>
</dbReference>
<dbReference type="GO" id="GO:0016020">
    <property type="term" value="C:membrane"/>
    <property type="evidence" value="ECO:0007669"/>
    <property type="project" value="UniProtKB-SubCell"/>
</dbReference>
<dbReference type="PROSITE" id="PS00018">
    <property type="entry name" value="EF_HAND_1"/>
    <property type="match status" value="1"/>
</dbReference>
<evidence type="ECO:0000313" key="8">
    <source>
        <dbReference type="EMBL" id="KAH0543327.1"/>
    </source>
</evidence>
<dbReference type="SUPFAM" id="SSF47473">
    <property type="entry name" value="EF-hand"/>
    <property type="match status" value="1"/>
</dbReference>
<evidence type="ECO:0000256" key="5">
    <source>
        <dbReference type="ARBA" id="ARBA00023136"/>
    </source>
</evidence>
<evidence type="ECO:0000256" key="1">
    <source>
        <dbReference type="ARBA" id="ARBA00004370"/>
    </source>
</evidence>
<evidence type="ECO:0000256" key="4">
    <source>
        <dbReference type="ARBA" id="ARBA00022989"/>
    </source>
</evidence>
<dbReference type="PANTHER" id="PTHR31323:SF14">
    <property type="entry name" value="MECHANOSENSITIVE ION CHANNEL PROTEIN MSY2"/>
    <property type="match status" value="1"/>
</dbReference>
<gene>
    <name evidence="8" type="ORF">GP486_008587</name>
</gene>
<dbReference type="GO" id="GO:0005262">
    <property type="term" value="F:calcium channel activity"/>
    <property type="evidence" value="ECO:0007669"/>
    <property type="project" value="TreeGrafter"/>
</dbReference>
<keyword evidence="2 6" id="KW-0812">Transmembrane</keyword>